<name>A0ABX1GVU4_9ACTN</name>
<organism evidence="2 3">
    <name type="scientific">Streptomyces physcomitrii</name>
    <dbReference type="NCBI Taxonomy" id="2724184"/>
    <lineage>
        <taxon>Bacteria</taxon>
        <taxon>Bacillati</taxon>
        <taxon>Actinomycetota</taxon>
        <taxon>Actinomycetes</taxon>
        <taxon>Kitasatosporales</taxon>
        <taxon>Streptomycetaceae</taxon>
        <taxon>Streptomyces</taxon>
    </lineage>
</organism>
<dbReference type="Pfam" id="PF23859">
    <property type="entry name" value="DpdA"/>
    <property type="match status" value="1"/>
</dbReference>
<evidence type="ECO:0000313" key="2">
    <source>
        <dbReference type="EMBL" id="NKI40212.1"/>
    </source>
</evidence>
<gene>
    <name evidence="2" type="ORF">HFV08_02875</name>
</gene>
<proteinExistence type="predicted"/>
<keyword evidence="3" id="KW-1185">Reference proteome</keyword>
<feature type="domain" description="DeoxyPurine in DNA protein A" evidence="1">
    <location>
        <begin position="2"/>
        <end position="249"/>
    </location>
</feature>
<dbReference type="Proteomes" id="UP000772196">
    <property type="component" value="Unassembled WGS sequence"/>
</dbReference>
<protein>
    <recommendedName>
        <fullName evidence="1">DeoxyPurine in DNA protein A domain-containing protein</fullName>
    </recommendedName>
</protein>
<evidence type="ECO:0000259" key="1">
    <source>
        <dbReference type="Pfam" id="PF23859"/>
    </source>
</evidence>
<evidence type="ECO:0000313" key="3">
    <source>
        <dbReference type="Proteomes" id="UP000772196"/>
    </source>
</evidence>
<sequence length="261" mass="28816">MRFFLGTHQPHWLGTANVPLFVSYRRLATRRTLPRAIAPWALDSGGFTELSMHGKWRTTASTYLAAVRRFRDEIGRMAWAAPMDWMCEPWITGLTGLSVSEHQRRTIDNFLHLRSAAPDLPIIPVLQGWELDDYLACVDAYERAGVDLAAEPVVGLGSVCRRQATGEAAAIVTTLAAQGLRLHGFGFKTLGLRSCGHSLASADSLAWSYDARRKPPLPGHPHKNCANCQPYALNWRTRTLNSLPPWHQPPLGGDTPEGDAA</sequence>
<dbReference type="EMBL" id="JAAWWP010000001">
    <property type="protein sequence ID" value="NKI40212.1"/>
    <property type="molecule type" value="Genomic_DNA"/>
</dbReference>
<accession>A0ABX1GVU4</accession>
<dbReference type="InterPro" id="IPR055645">
    <property type="entry name" value="DpdA"/>
</dbReference>
<comment type="caution">
    <text evidence="2">The sequence shown here is derived from an EMBL/GenBank/DDBJ whole genome shotgun (WGS) entry which is preliminary data.</text>
</comment>
<reference evidence="2 3" key="1">
    <citation type="submission" date="2020-04" db="EMBL/GenBank/DDBJ databases">
        <title>Phylogenetic Diversity and Antibacterial Activity against Ralstonia solanacearum of Endophytic Actinomycete Isolated from Moss.</title>
        <authorList>
            <person name="Zhuang X."/>
        </authorList>
    </citation>
    <scope>NUCLEOTIDE SEQUENCE [LARGE SCALE GENOMIC DNA]</scope>
    <source>
        <strain evidence="2 3">LD120</strain>
    </source>
</reference>
<dbReference type="RefSeq" id="WP_168535441.1">
    <property type="nucleotide sequence ID" value="NZ_JAAWWP010000001.1"/>
</dbReference>